<evidence type="ECO:0000313" key="1">
    <source>
        <dbReference type="EMBL" id="PWK61051.1"/>
    </source>
</evidence>
<dbReference type="EMBL" id="QGGW01000003">
    <property type="protein sequence ID" value="PWK61051.1"/>
    <property type="molecule type" value="Genomic_DNA"/>
</dbReference>
<gene>
    <name evidence="1" type="ORF">C7455_103251</name>
</gene>
<dbReference type="Proteomes" id="UP000245708">
    <property type="component" value="Unassembled WGS sequence"/>
</dbReference>
<evidence type="ECO:0000313" key="2">
    <source>
        <dbReference type="Proteomes" id="UP000245708"/>
    </source>
</evidence>
<proteinExistence type="predicted"/>
<keyword evidence="2" id="KW-1185">Reference proteome</keyword>
<accession>A0A316GJT6</accession>
<comment type="caution">
    <text evidence="1">The sequence shown here is derived from an EMBL/GenBank/DDBJ whole genome shotgun (WGS) entry which is preliminary data.</text>
</comment>
<sequence length="171" mass="17966">MCLMVYLGTDAPLAGFDAVAPGQIGLDHGPGRKPQGLCGKSHVARVADRMADGWNCSCVFLDLVQGDGATPAELDRLVADHPETGTLHDAFATLRQIAAAALVLDPEACLLSCWSGEEDLPPALERRLPPEGLLANRFLFDDVSDGGTGGNPPVLIRLYADEGGTPCSERS</sequence>
<dbReference type="AlphaFoldDB" id="A0A316GJT6"/>
<protein>
    <submittedName>
        <fullName evidence="1">Uncharacterized protein</fullName>
    </submittedName>
</protein>
<organism evidence="1 2">
    <name type="scientific">Roseicyclus mahoneyensis</name>
    <dbReference type="NCBI Taxonomy" id="164332"/>
    <lineage>
        <taxon>Bacteria</taxon>
        <taxon>Pseudomonadati</taxon>
        <taxon>Pseudomonadota</taxon>
        <taxon>Alphaproteobacteria</taxon>
        <taxon>Rhodobacterales</taxon>
        <taxon>Roseobacteraceae</taxon>
        <taxon>Roseicyclus</taxon>
    </lineage>
</organism>
<reference evidence="1 2" key="1">
    <citation type="submission" date="2018-05" db="EMBL/GenBank/DDBJ databases">
        <title>Genomic Encyclopedia of Type Strains, Phase IV (KMG-IV): sequencing the most valuable type-strain genomes for metagenomic binning, comparative biology and taxonomic classification.</title>
        <authorList>
            <person name="Goeker M."/>
        </authorList>
    </citation>
    <scope>NUCLEOTIDE SEQUENCE [LARGE SCALE GENOMIC DNA]</scope>
    <source>
        <strain evidence="1 2">DSM 16097</strain>
    </source>
</reference>
<dbReference type="RefSeq" id="WP_109667251.1">
    <property type="nucleotide sequence ID" value="NZ_QGGW01000003.1"/>
</dbReference>
<name>A0A316GJT6_9RHOB</name>